<sequence>MNSLGQFFKRPAVTGHQAYANLEVLPHGLFSELEHPARGRAVNREEANPYQNEWNDLIDAIRRDKPYNEVKRGAEASLVNTMGRMAAHTGQIITYDQALNCDHEMAPGLDKLTMDSPAPLRSDSDGKYPVPQPGIVKDREY</sequence>
<name>X1PR78_9ZZZZ</name>
<accession>X1PR78</accession>
<evidence type="ECO:0000256" key="1">
    <source>
        <dbReference type="SAM" id="MobiDB-lite"/>
    </source>
</evidence>
<protein>
    <submittedName>
        <fullName evidence="2">Uncharacterized protein</fullName>
    </submittedName>
</protein>
<dbReference type="AlphaFoldDB" id="X1PR78"/>
<dbReference type="EMBL" id="BARV01025178">
    <property type="protein sequence ID" value="GAI41575.1"/>
    <property type="molecule type" value="Genomic_DNA"/>
</dbReference>
<gene>
    <name evidence="2" type="ORF">S06H3_40953</name>
</gene>
<evidence type="ECO:0000313" key="2">
    <source>
        <dbReference type="EMBL" id="GAI41575.1"/>
    </source>
</evidence>
<proteinExistence type="predicted"/>
<comment type="caution">
    <text evidence="2">The sequence shown here is derived from an EMBL/GenBank/DDBJ whole genome shotgun (WGS) entry which is preliminary data.</text>
</comment>
<feature type="region of interest" description="Disordered" evidence="1">
    <location>
        <begin position="108"/>
        <end position="141"/>
    </location>
</feature>
<reference evidence="2" key="1">
    <citation type="journal article" date="2014" name="Front. Microbiol.">
        <title>High frequency of phylogenetically diverse reductive dehalogenase-homologous genes in deep subseafloor sedimentary metagenomes.</title>
        <authorList>
            <person name="Kawai M."/>
            <person name="Futagami T."/>
            <person name="Toyoda A."/>
            <person name="Takaki Y."/>
            <person name="Nishi S."/>
            <person name="Hori S."/>
            <person name="Arai W."/>
            <person name="Tsubouchi T."/>
            <person name="Morono Y."/>
            <person name="Uchiyama I."/>
            <person name="Ito T."/>
            <person name="Fujiyama A."/>
            <person name="Inagaki F."/>
            <person name="Takami H."/>
        </authorList>
    </citation>
    <scope>NUCLEOTIDE SEQUENCE</scope>
    <source>
        <strain evidence="2">Expedition CK06-06</strain>
    </source>
</reference>
<organism evidence="2">
    <name type="scientific">marine sediment metagenome</name>
    <dbReference type="NCBI Taxonomy" id="412755"/>
    <lineage>
        <taxon>unclassified sequences</taxon>
        <taxon>metagenomes</taxon>
        <taxon>ecological metagenomes</taxon>
    </lineage>
</organism>